<keyword evidence="5" id="KW-0732">Signal</keyword>
<evidence type="ECO:0000256" key="4">
    <source>
        <dbReference type="SAM" id="Phobius"/>
    </source>
</evidence>
<dbReference type="Gene3D" id="1.10.630.10">
    <property type="entry name" value="Cytochrome P450"/>
    <property type="match status" value="1"/>
</dbReference>
<evidence type="ECO:0000313" key="6">
    <source>
        <dbReference type="EMBL" id="KAJ8991122.1"/>
    </source>
</evidence>
<dbReference type="AlphaFoldDB" id="A0AAN6EWH0"/>
<evidence type="ECO:0000313" key="7">
    <source>
        <dbReference type="Proteomes" id="UP001161757"/>
    </source>
</evidence>
<dbReference type="PANTHER" id="PTHR24305">
    <property type="entry name" value="CYTOCHROME P450"/>
    <property type="match status" value="1"/>
</dbReference>
<dbReference type="PANTHER" id="PTHR24305:SF166">
    <property type="entry name" value="CYTOCHROME P450 12A4, MITOCHONDRIAL-RELATED"/>
    <property type="match status" value="1"/>
</dbReference>
<feature type="signal peptide" evidence="5">
    <location>
        <begin position="1"/>
        <end position="21"/>
    </location>
</feature>
<dbReference type="InterPro" id="IPR050121">
    <property type="entry name" value="Cytochrome_P450_monoxygenase"/>
</dbReference>
<comment type="caution">
    <text evidence="6">The sequence shown here is derived from an EMBL/GenBank/DDBJ whole genome shotgun (WGS) entry which is preliminary data.</text>
</comment>
<dbReference type="GO" id="GO:0004497">
    <property type="term" value="F:monooxygenase activity"/>
    <property type="evidence" value="ECO:0007669"/>
    <property type="project" value="InterPro"/>
</dbReference>
<keyword evidence="2" id="KW-0408">Iron</keyword>
<keyword evidence="2" id="KW-0479">Metal-binding</keyword>
<keyword evidence="4" id="KW-0812">Transmembrane</keyword>
<dbReference type="SUPFAM" id="SSF48264">
    <property type="entry name" value="Cytochrome P450"/>
    <property type="match status" value="1"/>
</dbReference>
<accession>A0AAN6EWH0</accession>
<keyword evidence="4" id="KW-1133">Transmembrane helix</keyword>
<evidence type="ECO:0008006" key="8">
    <source>
        <dbReference type="Google" id="ProtNLM"/>
    </source>
</evidence>
<dbReference type="GO" id="GO:0016705">
    <property type="term" value="F:oxidoreductase activity, acting on paired donors, with incorporation or reduction of molecular oxygen"/>
    <property type="evidence" value="ECO:0007669"/>
    <property type="project" value="InterPro"/>
</dbReference>
<dbReference type="CDD" id="cd11069">
    <property type="entry name" value="CYP_FUM15-like"/>
    <property type="match status" value="1"/>
</dbReference>
<evidence type="ECO:0000256" key="1">
    <source>
        <dbReference type="ARBA" id="ARBA00010617"/>
    </source>
</evidence>
<dbReference type="EMBL" id="JAJGCB010000009">
    <property type="protein sequence ID" value="KAJ8991122.1"/>
    <property type="molecule type" value="Genomic_DNA"/>
</dbReference>
<name>A0AAN6EWH0_EXODE</name>
<keyword evidence="2" id="KW-0349">Heme</keyword>
<dbReference type="Proteomes" id="UP001161757">
    <property type="component" value="Unassembled WGS sequence"/>
</dbReference>
<dbReference type="Pfam" id="PF00067">
    <property type="entry name" value="p450"/>
    <property type="match status" value="1"/>
</dbReference>
<organism evidence="6 7">
    <name type="scientific">Exophiala dermatitidis</name>
    <name type="common">Black yeast-like fungus</name>
    <name type="synonym">Wangiella dermatitidis</name>
    <dbReference type="NCBI Taxonomy" id="5970"/>
    <lineage>
        <taxon>Eukaryota</taxon>
        <taxon>Fungi</taxon>
        <taxon>Dikarya</taxon>
        <taxon>Ascomycota</taxon>
        <taxon>Pezizomycotina</taxon>
        <taxon>Eurotiomycetes</taxon>
        <taxon>Chaetothyriomycetidae</taxon>
        <taxon>Chaetothyriales</taxon>
        <taxon>Herpotrichiellaceae</taxon>
        <taxon>Exophiala</taxon>
    </lineage>
</organism>
<feature type="region of interest" description="Disordered" evidence="3">
    <location>
        <begin position="390"/>
        <end position="410"/>
    </location>
</feature>
<evidence type="ECO:0000256" key="2">
    <source>
        <dbReference type="PIRSR" id="PIRSR602401-1"/>
    </source>
</evidence>
<feature type="transmembrane region" description="Helical" evidence="4">
    <location>
        <begin position="269"/>
        <end position="286"/>
    </location>
</feature>
<reference evidence="6" key="1">
    <citation type="submission" date="2023-01" db="EMBL/GenBank/DDBJ databases">
        <title>Exophiala dermititidis isolated from Cystic Fibrosis Patient.</title>
        <authorList>
            <person name="Kurbessoian T."/>
            <person name="Crocker A."/>
            <person name="Murante D."/>
            <person name="Hogan D.A."/>
            <person name="Stajich J.E."/>
        </authorList>
    </citation>
    <scope>NUCLEOTIDE SEQUENCE</scope>
    <source>
        <strain evidence="6">Ex8</strain>
    </source>
</reference>
<feature type="chain" id="PRO_5042832120" description="Cytochrome P450 monooxygenase" evidence="5">
    <location>
        <begin position="22"/>
        <end position="574"/>
    </location>
</feature>
<proteinExistence type="inferred from homology"/>
<dbReference type="PRINTS" id="PR00463">
    <property type="entry name" value="EP450I"/>
</dbReference>
<gene>
    <name evidence="6" type="ORF">HRR80_005176</name>
</gene>
<sequence>MGVDMPRPLLLLLTAAVQGMALVSTSLPCTANLSLTKAFIYMAVLNLVLWFVYIVAIYPNFVTPLRHLPTPKGANPIFGHVRSQFTSPRGEDYRRFIQEIPNDGIIRLKGVFNSDTILLTNFKGLAEVLVTRPYDFPKPEPNREALRLTIGDGLVTTEGAQHKQQRKHSLPSFGFRQIKGLYPLYWEKAVKMTRCIEAEVFGKVSSKGDTEKSDKQTGITDIEYWAPKATLDIIGVAGLGRDFNTLENSDDKIVHLYERLLTPTTEMQVLIGLYVLFGGLVANILYPTAARRLAKTTAELRSLSEQFVREKRERLEKSEADGIESVDTLAHLMKTGVFSDQELVDQLLTIIAAGHETTSSAFTWAIYLLSTHQDIQTRLRDELYASLPPEYLQRTSPNSPKSTPSDPNSTDLATLLESLPLLNGVCNETLRVYPTVPVTVRKAERTTTLLSGSITIPANTRIFISPWATNKSVEIWGTDAEEFKPERWIDPATNKPNLTGGADSNYAFLTFLHGPRSCIGQNFARSELRCLVAAFVVAFEFELAIPEEEIVPAGMVTTKPRDGLRVRIRRVQRD</sequence>
<evidence type="ECO:0000256" key="5">
    <source>
        <dbReference type="SAM" id="SignalP"/>
    </source>
</evidence>
<feature type="compositionally biased region" description="Polar residues" evidence="3">
    <location>
        <begin position="393"/>
        <end position="410"/>
    </location>
</feature>
<dbReference type="GO" id="GO:0005506">
    <property type="term" value="F:iron ion binding"/>
    <property type="evidence" value="ECO:0007669"/>
    <property type="project" value="InterPro"/>
</dbReference>
<dbReference type="InterPro" id="IPR002401">
    <property type="entry name" value="Cyt_P450_E_grp-I"/>
</dbReference>
<comment type="similarity">
    <text evidence="1">Belongs to the cytochrome P450 family.</text>
</comment>
<dbReference type="InterPro" id="IPR001128">
    <property type="entry name" value="Cyt_P450"/>
</dbReference>
<feature type="binding site" description="axial binding residue" evidence="2">
    <location>
        <position position="518"/>
    </location>
    <ligand>
        <name>heme</name>
        <dbReference type="ChEBI" id="CHEBI:30413"/>
    </ligand>
    <ligandPart>
        <name>Fe</name>
        <dbReference type="ChEBI" id="CHEBI:18248"/>
    </ligandPart>
</feature>
<comment type="cofactor">
    <cofactor evidence="2">
        <name>heme</name>
        <dbReference type="ChEBI" id="CHEBI:30413"/>
    </cofactor>
</comment>
<dbReference type="PRINTS" id="PR00385">
    <property type="entry name" value="P450"/>
</dbReference>
<protein>
    <recommendedName>
        <fullName evidence="8">Cytochrome P450 monooxygenase</fullName>
    </recommendedName>
</protein>
<evidence type="ECO:0000256" key="3">
    <source>
        <dbReference type="SAM" id="MobiDB-lite"/>
    </source>
</evidence>
<dbReference type="FunFam" id="1.10.630.10:FF:000051">
    <property type="entry name" value="Cytochrome P450 monooxygenase (Fum15)"/>
    <property type="match status" value="1"/>
</dbReference>
<dbReference type="InterPro" id="IPR036396">
    <property type="entry name" value="Cyt_P450_sf"/>
</dbReference>
<feature type="transmembrane region" description="Helical" evidence="4">
    <location>
        <begin position="38"/>
        <end position="58"/>
    </location>
</feature>
<keyword evidence="4" id="KW-0472">Membrane</keyword>
<dbReference type="GO" id="GO:0020037">
    <property type="term" value="F:heme binding"/>
    <property type="evidence" value="ECO:0007669"/>
    <property type="project" value="InterPro"/>
</dbReference>